<evidence type="ECO:0000256" key="7">
    <source>
        <dbReference type="ARBA" id="ARBA00023080"/>
    </source>
</evidence>
<dbReference type="GO" id="GO:0036222">
    <property type="term" value="F:XTP diphosphatase activity"/>
    <property type="evidence" value="ECO:0007669"/>
    <property type="project" value="UniProtKB-UniRule"/>
</dbReference>
<feature type="binding site" evidence="10">
    <location>
        <begin position="7"/>
        <end position="12"/>
    </location>
    <ligand>
        <name>substrate</name>
    </ligand>
</feature>
<feature type="binding site" evidence="10">
    <location>
        <begin position="181"/>
        <end position="182"/>
    </location>
    <ligand>
        <name>substrate</name>
    </ligand>
</feature>
<reference evidence="12 13" key="1">
    <citation type="submission" date="2020-08" db="EMBL/GenBank/DDBJ databases">
        <title>Streptomycin Non-resistant strain, P. mexicana.</title>
        <authorList>
            <person name="Ganesh-Kumar S."/>
            <person name="Zhe T."/>
            <person name="Yu Z."/>
            <person name="Min Y."/>
        </authorList>
    </citation>
    <scope>NUCLEOTIDE SEQUENCE [LARGE SCALE GENOMIC DNA]</scope>
    <source>
        <strain evidence="12 13">GTZY2</strain>
    </source>
</reference>
<evidence type="ECO:0000256" key="8">
    <source>
        <dbReference type="ARBA" id="ARBA00051875"/>
    </source>
</evidence>
<protein>
    <recommendedName>
        <fullName evidence="10">dITP/XTP pyrophosphatase</fullName>
        <ecNumber evidence="10">3.6.1.66</ecNumber>
    </recommendedName>
    <alternativeName>
        <fullName evidence="10">Non-canonical purine NTP pyrophosphatase</fullName>
    </alternativeName>
    <alternativeName>
        <fullName evidence="10">Non-standard purine NTP pyrophosphatase</fullName>
    </alternativeName>
    <alternativeName>
        <fullName evidence="10">Nucleoside-triphosphate diphosphatase</fullName>
    </alternativeName>
    <alternativeName>
        <fullName evidence="10">Nucleoside-triphosphate pyrophosphatase</fullName>
        <shortName evidence="10">NTPase</shortName>
    </alternativeName>
</protein>
<keyword evidence="6 10" id="KW-0460">Magnesium</keyword>
<dbReference type="PANTHER" id="PTHR11067">
    <property type="entry name" value="INOSINE TRIPHOSPHATE PYROPHOSPHATASE/HAM1 PROTEIN"/>
    <property type="match status" value="1"/>
</dbReference>
<dbReference type="GeneID" id="81469398"/>
<dbReference type="GO" id="GO:0000166">
    <property type="term" value="F:nucleotide binding"/>
    <property type="evidence" value="ECO:0007669"/>
    <property type="project" value="UniProtKB-KW"/>
</dbReference>
<feature type="binding site" evidence="10">
    <location>
        <position position="176"/>
    </location>
    <ligand>
        <name>substrate</name>
    </ligand>
</feature>
<dbReference type="GO" id="GO:0009146">
    <property type="term" value="P:purine nucleoside triphosphate catabolic process"/>
    <property type="evidence" value="ECO:0007669"/>
    <property type="project" value="UniProtKB-UniRule"/>
</dbReference>
<feature type="active site" description="Proton acceptor" evidence="10">
    <location>
        <position position="68"/>
    </location>
</feature>
<feature type="binding site" evidence="10">
    <location>
        <begin position="153"/>
        <end position="156"/>
    </location>
    <ligand>
        <name>substrate</name>
    </ligand>
</feature>
<keyword evidence="3 10" id="KW-0479">Metal-binding</keyword>
<comment type="catalytic activity">
    <reaction evidence="10">
        <text>ITP + H2O = IMP + diphosphate + H(+)</text>
        <dbReference type="Rhea" id="RHEA:29399"/>
        <dbReference type="ChEBI" id="CHEBI:15377"/>
        <dbReference type="ChEBI" id="CHEBI:15378"/>
        <dbReference type="ChEBI" id="CHEBI:33019"/>
        <dbReference type="ChEBI" id="CHEBI:58053"/>
        <dbReference type="ChEBI" id="CHEBI:61402"/>
        <dbReference type="EC" id="3.6.1.66"/>
    </reaction>
</comment>
<sequence>MKLVLASSNQGKLEELRGLLADTGIELVAQSDLGVEDADETGTTFVENALIKARHASLQTGLPALADDSGICVDALNGAPGLYSARYAGGHGDAQRNIDKLLDALHAVPGEQRGAHFYCVLVLLRHAHDPQPLIVEGEWQGRILHERRGTGGHGYDPVFFDPQFGQSAAEMPLDEKNRISHRGKALAALKQRLLALA</sequence>
<dbReference type="GO" id="GO:0046872">
    <property type="term" value="F:metal ion binding"/>
    <property type="evidence" value="ECO:0007669"/>
    <property type="project" value="UniProtKB-KW"/>
</dbReference>
<organism evidence="12 13">
    <name type="scientific">Pseudoxanthomonas mexicana</name>
    <dbReference type="NCBI Taxonomy" id="128785"/>
    <lineage>
        <taxon>Bacteria</taxon>
        <taxon>Pseudomonadati</taxon>
        <taxon>Pseudomonadota</taxon>
        <taxon>Gammaproteobacteria</taxon>
        <taxon>Lysobacterales</taxon>
        <taxon>Lysobacteraceae</taxon>
        <taxon>Pseudoxanthomonas</taxon>
    </lineage>
</organism>
<evidence type="ECO:0000256" key="10">
    <source>
        <dbReference type="HAMAP-Rule" id="MF_01405"/>
    </source>
</evidence>
<dbReference type="GO" id="GO:0009117">
    <property type="term" value="P:nucleotide metabolic process"/>
    <property type="evidence" value="ECO:0007669"/>
    <property type="project" value="UniProtKB-KW"/>
</dbReference>
<evidence type="ECO:0000313" key="12">
    <source>
        <dbReference type="EMBL" id="QNN77939.1"/>
    </source>
</evidence>
<feature type="binding site" evidence="10">
    <location>
        <position position="39"/>
    </location>
    <ligand>
        <name>Mg(2+)</name>
        <dbReference type="ChEBI" id="CHEBI:18420"/>
    </ligand>
</feature>
<dbReference type="Proteomes" id="UP000515838">
    <property type="component" value="Chromosome"/>
</dbReference>
<dbReference type="InterPro" id="IPR002637">
    <property type="entry name" value="RdgB/HAM1"/>
</dbReference>
<dbReference type="HAMAP" id="MF_01405">
    <property type="entry name" value="Non_canon_purine_NTPase"/>
    <property type="match status" value="1"/>
</dbReference>
<dbReference type="CDD" id="cd00515">
    <property type="entry name" value="HAM1"/>
    <property type="match status" value="1"/>
</dbReference>
<evidence type="ECO:0000313" key="13">
    <source>
        <dbReference type="Proteomes" id="UP000515838"/>
    </source>
</evidence>
<comment type="subunit">
    <text evidence="2 10">Homodimer.</text>
</comment>
<evidence type="ECO:0000256" key="6">
    <source>
        <dbReference type="ARBA" id="ARBA00022842"/>
    </source>
</evidence>
<evidence type="ECO:0000256" key="2">
    <source>
        <dbReference type="ARBA" id="ARBA00011738"/>
    </source>
</evidence>
<name>A0A7G9TCW4_PSEMX</name>
<dbReference type="Gene3D" id="3.90.950.10">
    <property type="match status" value="1"/>
</dbReference>
<dbReference type="PANTHER" id="PTHR11067:SF9">
    <property type="entry name" value="INOSINE TRIPHOSPHATE PYROPHOSPHATASE"/>
    <property type="match status" value="1"/>
</dbReference>
<dbReference type="AlphaFoldDB" id="A0A7G9TCW4"/>
<keyword evidence="4 10" id="KW-0547">Nucleotide-binding</keyword>
<dbReference type="GO" id="GO:0036220">
    <property type="term" value="F:ITP diphosphatase activity"/>
    <property type="evidence" value="ECO:0007669"/>
    <property type="project" value="UniProtKB-UniRule"/>
</dbReference>
<comment type="catalytic activity">
    <reaction evidence="9 10">
        <text>XTP + H2O = XMP + diphosphate + H(+)</text>
        <dbReference type="Rhea" id="RHEA:28610"/>
        <dbReference type="ChEBI" id="CHEBI:15377"/>
        <dbReference type="ChEBI" id="CHEBI:15378"/>
        <dbReference type="ChEBI" id="CHEBI:33019"/>
        <dbReference type="ChEBI" id="CHEBI:57464"/>
        <dbReference type="ChEBI" id="CHEBI:61314"/>
        <dbReference type="EC" id="3.6.1.66"/>
    </reaction>
</comment>
<evidence type="ECO:0000256" key="11">
    <source>
        <dbReference type="RuleBase" id="RU003781"/>
    </source>
</evidence>
<keyword evidence="7 10" id="KW-0546">Nucleotide metabolism</keyword>
<accession>A0A7G9TCW4</accession>
<evidence type="ECO:0000256" key="4">
    <source>
        <dbReference type="ARBA" id="ARBA00022741"/>
    </source>
</evidence>
<dbReference type="SUPFAM" id="SSF52972">
    <property type="entry name" value="ITPase-like"/>
    <property type="match status" value="1"/>
</dbReference>
<evidence type="ECO:0000256" key="3">
    <source>
        <dbReference type="ARBA" id="ARBA00022723"/>
    </source>
</evidence>
<proteinExistence type="inferred from homology"/>
<comment type="similarity">
    <text evidence="1 10 11">Belongs to the HAM1 NTPase family.</text>
</comment>
<comment type="function">
    <text evidence="10">Pyrophosphatase that catalyzes the hydrolysis of nucleoside triphosphates to their monophosphate derivatives, with a high preference for the non-canonical purine nucleotides XTP (xanthosine triphosphate), dITP (deoxyinosine triphosphate) and ITP. Seems to function as a house-cleaning enzyme that removes non-canonical purine nucleotides from the nucleotide pool, thus preventing their incorporation into DNA/RNA and avoiding chromosomal lesions.</text>
</comment>
<evidence type="ECO:0000256" key="9">
    <source>
        <dbReference type="ARBA" id="ARBA00052017"/>
    </source>
</evidence>
<dbReference type="InterPro" id="IPR029001">
    <property type="entry name" value="ITPase-like_fam"/>
</dbReference>
<dbReference type="GO" id="GO:0017111">
    <property type="term" value="F:ribonucleoside triphosphate phosphatase activity"/>
    <property type="evidence" value="ECO:0007669"/>
    <property type="project" value="InterPro"/>
</dbReference>
<feature type="binding site" evidence="10">
    <location>
        <position position="68"/>
    </location>
    <ligand>
        <name>Mg(2+)</name>
        <dbReference type="ChEBI" id="CHEBI:18420"/>
    </ligand>
</feature>
<comment type="cofactor">
    <cofactor evidence="10">
        <name>Mg(2+)</name>
        <dbReference type="ChEBI" id="CHEBI:18420"/>
    </cofactor>
    <text evidence="10">Binds 1 Mg(2+) ion per subunit.</text>
</comment>
<dbReference type="GO" id="GO:0035870">
    <property type="term" value="F:dITP diphosphatase activity"/>
    <property type="evidence" value="ECO:0007669"/>
    <property type="project" value="UniProtKB-UniRule"/>
</dbReference>
<dbReference type="InterPro" id="IPR020922">
    <property type="entry name" value="dITP/XTP_pyrophosphatase"/>
</dbReference>
<dbReference type="EC" id="3.6.1.66" evidence="10"/>
<dbReference type="EMBL" id="CP060731">
    <property type="protein sequence ID" value="QNN77939.1"/>
    <property type="molecule type" value="Genomic_DNA"/>
</dbReference>
<dbReference type="Pfam" id="PF01725">
    <property type="entry name" value="Ham1p_like"/>
    <property type="match status" value="1"/>
</dbReference>
<keyword evidence="5 10" id="KW-0378">Hydrolase</keyword>
<gene>
    <name evidence="12" type="primary">rdgB</name>
    <name evidence="12" type="ORF">IAE60_00380</name>
</gene>
<dbReference type="NCBIfam" id="TIGR00042">
    <property type="entry name" value="RdgB/HAM1 family non-canonical purine NTP pyrophosphatase"/>
    <property type="match status" value="1"/>
</dbReference>
<evidence type="ECO:0000256" key="1">
    <source>
        <dbReference type="ARBA" id="ARBA00008023"/>
    </source>
</evidence>
<dbReference type="FunFam" id="3.90.950.10:FF:000001">
    <property type="entry name" value="dITP/XTP pyrophosphatase"/>
    <property type="match status" value="1"/>
</dbReference>
<dbReference type="GO" id="GO:0005829">
    <property type="term" value="C:cytosol"/>
    <property type="evidence" value="ECO:0007669"/>
    <property type="project" value="TreeGrafter"/>
</dbReference>
<comment type="catalytic activity">
    <reaction evidence="8 10">
        <text>dITP + H2O = dIMP + diphosphate + H(+)</text>
        <dbReference type="Rhea" id="RHEA:28342"/>
        <dbReference type="ChEBI" id="CHEBI:15377"/>
        <dbReference type="ChEBI" id="CHEBI:15378"/>
        <dbReference type="ChEBI" id="CHEBI:33019"/>
        <dbReference type="ChEBI" id="CHEBI:61194"/>
        <dbReference type="ChEBI" id="CHEBI:61382"/>
        <dbReference type="EC" id="3.6.1.66"/>
    </reaction>
</comment>
<feature type="binding site" evidence="10">
    <location>
        <position position="69"/>
    </location>
    <ligand>
        <name>substrate</name>
    </ligand>
</feature>
<evidence type="ECO:0000256" key="5">
    <source>
        <dbReference type="ARBA" id="ARBA00022801"/>
    </source>
</evidence>
<dbReference type="RefSeq" id="WP_187573424.1">
    <property type="nucleotide sequence ID" value="NZ_CP060731.1"/>
</dbReference>